<comment type="subcellular location">
    <subcellularLocation>
        <location evidence="12">Cytoplasm</location>
    </subcellularLocation>
</comment>
<evidence type="ECO:0000256" key="12">
    <source>
        <dbReference type="HAMAP-Rule" id="MF_00129"/>
    </source>
</evidence>
<dbReference type="InterPro" id="IPR044920">
    <property type="entry name" value="MnmG_C_subdom_sf"/>
</dbReference>
<evidence type="ECO:0000313" key="14">
    <source>
        <dbReference type="EMBL" id="AHG60357.1"/>
    </source>
</evidence>
<evidence type="ECO:0000256" key="11">
    <source>
        <dbReference type="ARBA" id="ARBA00031800"/>
    </source>
</evidence>
<dbReference type="FunFam" id="3.50.50.60:FF:000002">
    <property type="entry name" value="tRNA uridine 5-carboxymethylaminomethyl modification enzyme MnmG"/>
    <property type="match status" value="1"/>
</dbReference>
<dbReference type="InterPro" id="IPR047001">
    <property type="entry name" value="MnmG_C_subdom"/>
</dbReference>
<dbReference type="Gene3D" id="3.50.50.60">
    <property type="entry name" value="FAD/NAD(P)-binding domain"/>
    <property type="match status" value="2"/>
</dbReference>
<dbReference type="PRINTS" id="PR00411">
    <property type="entry name" value="PNDRDTASEI"/>
</dbReference>
<dbReference type="HAMAP" id="MF_00129">
    <property type="entry name" value="MnmG_GidA"/>
    <property type="match status" value="1"/>
</dbReference>
<reference evidence="14 15" key="1">
    <citation type="journal article" date="2013" name="BMC Genomics">
        <title>Comparative analysis of genome sequences from four strains of the Buchnera aphidicola Mp endosymbion of the green peach aphid, Myzus persicae.</title>
        <authorList>
            <person name="Jiang Z."/>
            <person name="Jones D.H."/>
            <person name="Khuri S."/>
            <person name="Tsinoremas N.F."/>
            <person name="Wyss T."/>
            <person name="Jander G."/>
            <person name="Wilson A.C."/>
        </authorList>
    </citation>
    <scope>NUCLEOTIDE SEQUENCE [LARGE SCALE GENOMIC DNA]</scope>
    <source>
        <strain evidence="15">str. USDA (Myzus persicae)</strain>
    </source>
</reference>
<evidence type="ECO:0000256" key="7">
    <source>
        <dbReference type="ARBA" id="ARBA00022694"/>
    </source>
</evidence>
<dbReference type="HOGENOM" id="CLU_007831_2_2_6"/>
<comment type="function">
    <text evidence="2 12">NAD-binding protein involved in the addition of a carboxymethylaminomethyl (cmnm) group at the wobble position (U34) of certain tRNAs, forming tRNA-cmnm(5)s(2)U34.</text>
</comment>
<dbReference type="RefSeq" id="WP_025368665.1">
    <property type="nucleotide sequence ID" value="NZ_CP002697.1"/>
</dbReference>
<evidence type="ECO:0000256" key="4">
    <source>
        <dbReference type="ARBA" id="ARBA00020461"/>
    </source>
</evidence>
<evidence type="ECO:0000256" key="8">
    <source>
        <dbReference type="ARBA" id="ARBA00022827"/>
    </source>
</evidence>
<dbReference type="Proteomes" id="UP000019087">
    <property type="component" value="Chromosome"/>
</dbReference>
<dbReference type="GO" id="GO:0005829">
    <property type="term" value="C:cytosol"/>
    <property type="evidence" value="ECO:0007669"/>
    <property type="project" value="TreeGrafter"/>
</dbReference>
<evidence type="ECO:0000256" key="2">
    <source>
        <dbReference type="ARBA" id="ARBA00003717"/>
    </source>
</evidence>
<comment type="cofactor">
    <cofactor evidence="1 12">
        <name>FAD</name>
        <dbReference type="ChEBI" id="CHEBI:57692"/>
    </cofactor>
</comment>
<name>W0P4H2_BUCMP</name>
<dbReference type="GO" id="GO:0050660">
    <property type="term" value="F:flavin adenine dinucleotide binding"/>
    <property type="evidence" value="ECO:0007669"/>
    <property type="project" value="UniProtKB-UniRule"/>
</dbReference>
<evidence type="ECO:0000256" key="3">
    <source>
        <dbReference type="ARBA" id="ARBA00007653"/>
    </source>
</evidence>
<feature type="binding site" evidence="12">
    <location>
        <begin position="13"/>
        <end position="18"/>
    </location>
    <ligand>
        <name>FAD</name>
        <dbReference type="ChEBI" id="CHEBI:57692"/>
    </ligand>
</feature>
<keyword evidence="9 12" id="KW-0520">NAD</keyword>
<evidence type="ECO:0000259" key="13">
    <source>
        <dbReference type="SMART" id="SM01228"/>
    </source>
</evidence>
<keyword evidence="5 12" id="KW-0963">Cytoplasm</keyword>
<dbReference type="InterPro" id="IPR040131">
    <property type="entry name" value="MnmG_N"/>
</dbReference>
<dbReference type="AlphaFoldDB" id="W0P4H2"/>
<proteinExistence type="inferred from homology"/>
<comment type="subunit">
    <text evidence="10 12">Homodimer. Heterotetramer of two MnmE and two MnmG subunits.</text>
</comment>
<evidence type="ECO:0000313" key="15">
    <source>
        <dbReference type="Proteomes" id="UP000019087"/>
    </source>
</evidence>
<dbReference type="PANTHER" id="PTHR11806">
    <property type="entry name" value="GLUCOSE INHIBITED DIVISION PROTEIN A"/>
    <property type="match status" value="1"/>
</dbReference>
<sequence length="628" mass="70661">MLKLKNFDVIIIGAGHAGTEAAMASARMGCKTLLLTQKITDLGVLSCNPAIGGIGKSHLVKEIDALGGIMAKAIDYSGIQFRILNSTKGPAVRSTRAQADRILYHQNIKKILQKQSNLLILEEEVKDLIIKNYTVVGILTQNEINFYSRSIVLATGTFLGGKIHIGLNSYSAGRMGDKSSIDLSVRLRQLSLKVNRLKTGTPPRIDVNTINFDNLFVQYGDVPVPVFSFMGDPLDHPKQIPCYLTYTNEKTHEIIRNNLDKSPIYTGFLKGLGPRYCPSIEDKVVRFPDRKSHQIFLEPEGLSSIKIYPNGISTSLPLNIQEKIIKSIKGLEKSKIISPGYAIEYDFFDPKDLKLTLESKLISGLFFAGQINGTTGYEEAASQGLLAGLNAALNSMNSEGWFPRRDQAYLGVLIDDLTTQGTQEPYRMFTSRAEYRLTLREDNADLRLTDIGRKIGLIDDLRWARYNEKLLNIKTESRRLKEIKIYPKSSDSDFLNRLCNIKLTKEVSAVDLLKRPEITYKSLKKLEIFKEGISDLEAIEQIENEIKYEGYIKRQKEEIYRQMKNEHTFLLSIQDYKKIKGLSNEVAVKLNTYKPLSIGQASRISGITPAAISILLVYLKKESYRNVL</sequence>
<feature type="binding site" evidence="12">
    <location>
        <position position="370"/>
    </location>
    <ligand>
        <name>FAD</name>
        <dbReference type="ChEBI" id="CHEBI:57692"/>
    </ligand>
</feature>
<evidence type="ECO:0000256" key="10">
    <source>
        <dbReference type="ARBA" id="ARBA00025948"/>
    </source>
</evidence>
<dbReference type="GO" id="GO:0002098">
    <property type="term" value="P:tRNA wobble uridine modification"/>
    <property type="evidence" value="ECO:0007669"/>
    <property type="project" value="InterPro"/>
</dbReference>
<evidence type="ECO:0000256" key="1">
    <source>
        <dbReference type="ARBA" id="ARBA00001974"/>
    </source>
</evidence>
<dbReference type="SUPFAM" id="SSF51905">
    <property type="entry name" value="FAD/NAD(P)-binding domain"/>
    <property type="match status" value="1"/>
</dbReference>
<feature type="binding site" evidence="12">
    <location>
        <position position="125"/>
    </location>
    <ligand>
        <name>FAD</name>
        <dbReference type="ChEBI" id="CHEBI:57692"/>
    </ligand>
</feature>
<dbReference type="FunFam" id="3.50.50.60:FF:000010">
    <property type="entry name" value="tRNA uridine 5-carboxymethylaminomethyl modification enzyme MnmG"/>
    <property type="match status" value="1"/>
</dbReference>
<dbReference type="FunFam" id="1.10.150.570:FF:000001">
    <property type="entry name" value="tRNA uridine 5-carboxymethylaminomethyl modification enzyme MnmG"/>
    <property type="match status" value="1"/>
</dbReference>
<dbReference type="Pfam" id="PF13932">
    <property type="entry name" value="SAM_GIDA_C"/>
    <property type="match status" value="1"/>
</dbReference>
<feature type="binding site" evidence="12">
    <location>
        <position position="180"/>
    </location>
    <ligand>
        <name>FAD</name>
        <dbReference type="ChEBI" id="CHEBI:57692"/>
    </ligand>
</feature>
<dbReference type="PROSITE" id="PS01280">
    <property type="entry name" value="GIDA_1"/>
    <property type="match status" value="1"/>
</dbReference>
<dbReference type="InterPro" id="IPR002218">
    <property type="entry name" value="MnmG-rel"/>
</dbReference>
<keyword evidence="8 12" id="KW-0274">FAD</keyword>
<feature type="domain" description="tRNA uridine 5-carboxymethylaminomethyl modification enzyme C-terminal subdomain" evidence="13">
    <location>
        <begin position="546"/>
        <end position="617"/>
    </location>
</feature>
<dbReference type="GO" id="GO:0030488">
    <property type="term" value="P:tRNA methylation"/>
    <property type="evidence" value="ECO:0007669"/>
    <property type="project" value="TreeGrafter"/>
</dbReference>
<dbReference type="InterPro" id="IPR036188">
    <property type="entry name" value="FAD/NAD-bd_sf"/>
</dbReference>
<dbReference type="KEGG" id="bapu:BUMPUSDA_CDS00584"/>
<dbReference type="Pfam" id="PF01134">
    <property type="entry name" value="GIDA"/>
    <property type="match status" value="1"/>
</dbReference>
<gene>
    <name evidence="14" type="primary">gida</name>
    <name evidence="12" type="synonym">gidA</name>
    <name evidence="12" type="synonym">mnmG</name>
    <name evidence="14" type="ORF">BUMPUSDA_CDS00584</name>
</gene>
<dbReference type="PROSITE" id="PS01281">
    <property type="entry name" value="GIDA_2"/>
    <property type="match status" value="1"/>
</dbReference>
<evidence type="ECO:0000256" key="9">
    <source>
        <dbReference type="ARBA" id="ARBA00023027"/>
    </source>
</evidence>
<dbReference type="EMBL" id="CP002697">
    <property type="protein sequence ID" value="AHG60357.1"/>
    <property type="molecule type" value="Genomic_DNA"/>
</dbReference>
<comment type="similarity">
    <text evidence="3 12">Belongs to the MnmG family.</text>
</comment>
<organism evidence="14 15">
    <name type="scientific">Buchnera aphidicola str. USDA</name>
    <name type="common">Myzus persicae</name>
    <dbReference type="NCBI Taxonomy" id="1009856"/>
    <lineage>
        <taxon>Bacteria</taxon>
        <taxon>Pseudomonadati</taxon>
        <taxon>Pseudomonadota</taxon>
        <taxon>Gammaproteobacteria</taxon>
        <taxon>Enterobacterales</taxon>
        <taxon>Erwiniaceae</taxon>
        <taxon>Buchnera</taxon>
    </lineage>
</organism>
<evidence type="ECO:0000256" key="6">
    <source>
        <dbReference type="ARBA" id="ARBA00022630"/>
    </source>
</evidence>
<dbReference type="InterPro" id="IPR004416">
    <property type="entry name" value="MnmG"/>
</dbReference>
<dbReference type="InterPro" id="IPR020595">
    <property type="entry name" value="MnmG-rel_CS"/>
</dbReference>
<accession>W0P4H2</accession>
<dbReference type="PANTHER" id="PTHR11806:SF0">
    <property type="entry name" value="PROTEIN MTO1 HOMOLOG, MITOCHONDRIAL"/>
    <property type="match status" value="1"/>
</dbReference>
<dbReference type="PATRIC" id="fig|1009856.3.peg.1"/>
<dbReference type="FunFam" id="1.10.10.1800:FF:000001">
    <property type="entry name" value="tRNA uridine 5-carboxymethylaminomethyl modification enzyme MnmG"/>
    <property type="match status" value="1"/>
</dbReference>
<evidence type="ECO:0000256" key="5">
    <source>
        <dbReference type="ARBA" id="ARBA00022490"/>
    </source>
</evidence>
<dbReference type="Gene3D" id="1.10.10.1800">
    <property type="entry name" value="tRNA uridine 5-carboxymethylaminomethyl modification enzyme MnmG/GidA"/>
    <property type="match status" value="1"/>
</dbReference>
<dbReference type="NCBIfam" id="TIGR00136">
    <property type="entry name" value="mnmG_gidA"/>
    <property type="match status" value="1"/>
</dbReference>
<dbReference type="Pfam" id="PF21680">
    <property type="entry name" value="GIDA_C_1st"/>
    <property type="match status" value="1"/>
</dbReference>
<dbReference type="Gene3D" id="1.10.150.570">
    <property type="entry name" value="GidA associated domain, C-terminal subdomain"/>
    <property type="match status" value="1"/>
</dbReference>
<feature type="binding site" evidence="12">
    <location>
        <begin position="273"/>
        <end position="287"/>
    </location>
    <ligand>
        <name>NAD(+)</name>
        <dbReference type="ChEBI" id="CHEBI:57540"/>
    </ligand>
</feature>
<dbReference type="SMART" id="SM01228">
    <property type="entry name" value="GIDA_assoc_3"/>
    <property type="match status" value="1"/>
</dbReference>
<dbReference type="InterPro" id="IPR049312">
    <property type="entry name" value="GIDA_C_N"/>
</dbReference>
<dbReference type="InterPro" id="IPR026904">
    <property type="entry name" value="MnmG_C"/>
</dbReference>
<keyword evidence="7 12" id="KW-0819">tRNA processing</keyword>
<keyword evidence="6 12" id="KW-0285">Flavoprotein</keyword>
<protein>
    <recommendedName>
        <fullName evidence="4 12">tRNA uridine 5-carboxymethylaminomethyl modification enzyme MnmG</fullName>
    </recommendedName>
    <alternativeName>
        <fullName evidence="11 12">Glucose-inhibited division protein A</fullName>
    </alternativeName>
</protein>